<feature type="binding site" evidence="3">
    <location>
        <position position="22"/>
    </location>
    <ligand>
        <name>a divalent metal cation</name>
        <dbReference type="ChEBI" id="CHEBI:60240"/>
        <label>1</label>
    </ligand>
</feature>
<feature type="binding site" evidence="3">
    <location>
        <position position="216"/>
    </location>
    <ligand>
        <name>a divalent metal cation</name>
        <dbReference type="ChEBI" id="CHEBI:60240"/>
        <label>1</label>
    </ligand>
</feature>
<dbReference type="GO" id="GO:0016788">
    <property type="term" value="F:hydrolase activity, acting on ester bonds"/>
    <property type="evidence" value="ECO:0007669"/>
    <property type="project" value="InterPro"/>
</dbReference>
<evidence type="ECO:0000313" key="4">
    <source>
        <dbReference type="EMBL" id="SCJ78656.1"/>
    </source>
</evidence>
<dbReference type="Gene3D" id="3.20.20.140">
    <property type="entry name" value="Metal-dependent hydrolases"/>
    <property type="match status" value="1"/>
</dbReference>
<gene>
    <name evidence="4" type="primary">ycfH_1</name>
    <name evidence="4" type="ORF">SAMEA3545359_02011</name>
</gene>
<dbReference type="PANTHER" id="PTHR46124">
    <property type="entry name" value="D-AMINOACYL-TRNA DEACYLASE"/>
    <property type="match status" value="1"/>
</dbReference>
<protein>
    <submittedName>
        <fullName evidence="4">Uncharacterized deoxyribonuclease YcfH</fullName>
        <ecNumber evidence="4">3.1.21.-</ecNumber>
    </submittedName>
</protein>
<proteinExistence type="predicted"/>
<organism evidence="4">
    <name type="scientific">uncultured Anaerotruncus sp</name>
    <dbReference type="NCBI Taxonomy" id="905011"/>
    <lineage>
        <taxon>Bacteria</taxon>
        <taxon>Bacillati</taxon>
        <taxon>Bacillota</taxon>
        <taxon>Clostridia</taxon>
        <taxon>Eubacteriales</taxon>
        <taxon>Oscillospiraceae</taxon>
        <taxon>Anaerotruncus</taxon>
        <taxon>environmental samples</taxon>
    </lineage>
</organism>
<dbReference type="GO" id="GO:0046872">
    <property type="term" value="F:metal ion binding"/>
    <property type="evidence" value="ECO:0007669"/>
    <property type="project" value="UniProtKB-KW"/>
</dbReference>
<dbReference type="Pfam" id="PF01026">
    <property type="entry name" value="TatD_DNase"/>
    <property type="match status" value="1"/>
</dbReference>
<keyword evidence="1 3" id="KW-0479">Metal-binding</keyword>
<feature type="binding site" evidence="3">
    <location>
        <position position="24"/>
    </location>
    <ligand>
        <name>a divalent metal cation</name>
        <dbReference type="ChEBI" id="CHEBI:60240"/>
        <label>1</label>
    </ligand>
</feature>
<feature type="binding site" evidence="3">
    <location>
        <position position="143"/>
    </location>
    <ligand>
        <name>a divalent metal cation</name>
        <dbReference type="ChEBI" id="CHEBI:60240"/>
        <label>2</label>
    </ligand>
</feature>
<name>A0A1C6J9E5_9FIRM</name>
<dbReference type="EC" id="3.1.21.-" evidence="4"/>
<feature type="binding site" evidence="3">
    <location>
        <position position="165"/>
    </location>
    <ligand>
        <name>a divalent metal cation</name>
        <dbReference type="ChEBI" id="CHEBI:60240"/>
        <label>2</label>
    </ligand>
</feature>
<dbReference type="PANTHER" id="PTHR46124:SF2">
    <property type="entry name" value="D-AMINOACYL-TRNA DEACYLASE"/>
    <property type="match status" value="1"/>
</dbReference>
<dbReference type="InterPro" id="IPR001130">
    <property type="entry name" value="TatD-like"/>
</dbReference>
<evidence type="ECO:0000256" key="1">
    <source>
        <dbReference type="ARBA" id="ARBA00022723"/>
    </source>
</evidence>
<dbReference type="GO" id="GO:0005829">
    <property type="term" value="C:cytosol"/>
    <property type="evidence" value="ECO:0007669"/>
    <property type="project" value="TreeGrafter"/>
</dbReference>
<sequence length="269" mass="30677">MSGSCRLSAERGISVRNIFDSHAHYEDAIFGEDCWPVLDGLQRQGVSRVLNCCSDMGVVPRVLEIARRYDFVWASVGVHPHWTPETPADYLDGLRRAAQDPKVVAIGEIGLDYFWDDPKDLQMRIFCEQMELARELGLPVIIHDRDAHQDTYQVLERYRLPGVVHRFSGDLDGLRRVLDLGMYVSFGGDITHPQYRDMPLKAIEHTPLERILLETDAPYATPYAQGQRRCDSSMLPEVVEVIADIKKISCQELCDITYQNACRAYHIPE</sequence>
<keyword evidence="2 4" id="KW-0378">Hydrolase</keyword>
<dbReference type="FunFam" id="3.20.20.140:FF:000005">
    <property type="entry name" value="TatD family hydrolase"/>
    <property type="match status" value="1"/>
</dbReference>
<dbReference type="SUPFAM" id="SSF51556">
    <property type="entry name" value="Metallo-dependent hydrolases"/>
    <property type="match status" value="1"/>
</dbReference>
<dbReference type="PROSITE" id="PS01091">
    <property type="entry name" value="TATD_3"/>
    <property type="match status" value="1"/>
</dbReference>
<reference evidence="4" key="1">
    <citation type="submission" date="2015-09" db="EMBL/GenBank/DDBJ databases">
        <authorList>
            <consortium name="Pathogen Informatics"/>
        </authorList>
    </citation>
    <scope>NUCLEOTIDE SEQUENCE</scope>
    <source>
        <strain evidence="4">2789STDY5834896</strain>
    </source>
</reference>
<evidence type="ECO:0000256" key="2">
    <source>
        <dbReference type="ARBA" id="ARBA00022801"/>
    </source>
</evidence>
<dbReference type="PIRSF" id="PIRSF005902">
    <property type="entry name" value="DNase_TatD"/>
    <property type="match status" value="1"/>
</dbReference>
<dbReference type="InterPro" id="IPR032466">
    <property type="entry name" value="Metal_Hydrolase"/>
</dbReference>
<dbReference type="CDD" id="cd01310">
    <property type="entry name" value="TatD_DNAse"/>
    <property type="match status" value="1"/>
</dbReference>
<feature type="binding site" evidence="3">
    <location>
        <position position="108"/>
    </location>
    <ligand>
        <name>a divalent metal cation</name>
        <dbReference type="ChEBI" id="CHEBI:60240"/>
        <label>1</label>
    </ligand>
</feature>
<evidence type="ECO:0000256" key="3">
    <source>
        <dbReference type="PIRSR" id="PIRSR005902-1"/>
    </source>
</evidence>
<dbReference type="InterPro" id="IPR018228">
    <property type="entry name" value="DNase_TatD-rel_CS"/>
</dbReference>
<dbReference type="AlphaFoldDB" id="A0A1C6J9E5"/>
<accession>A0A1C6J9E5</accession>
<dbReference type="EMBL" id="FMHG01000001">
    <property type="protein sequence ID" value="SCJ78656.1"/>
    <property type="molecule type" value="Genomic_DNA"/>
</dbReference>